<dbReference type="RefSeq" id="WP_089738947.1">
    <property type="nucleotide sequence ID" value="NZ_FOGL01000002.1"/>
</dbReference>
<proteinExistence type="predicted"/>
<keyword evidence="1" id="KW-1133">Transmembrane helix</keyword>
<evidence type="ECO:0000313" key="2">
    <source>
        <dbReference type="EMBL" id="SER24126.1"/>
    </source>
</evidence>
<evidence type="ECO:0000256" key="1">
    <source>
        <dbReference type="SAM" id="Phobius"/>
    </source>
</evidence>
<gene>
    <name evidence="2" type="ORF">SAMN04487944_10229</name>
</gene>
<evidence type="ECO:0000313" key="3">
    <source>
        <dbReference type="Proteomes" id="UP000199687"/>
    </source>
</evidence>
<reference evidence="2 3" key="1">
    <citation type="submission" date="2016-10" db="EMBL/GenBank/DDBJ databases">
        <authorList>
            <person name="de Groot N.N."/>
        </authorList>
    </citation>
    <scope>NUCLEOTIDE SEQUENCE [LARGE SCALE GENOMIC DNA]</scope>
    <source>
        <strain evidence="2 3">CGMCC 1.7727</strain>
    </source>
</reference>
<accession>A0A1H9MKB3</accession>
<evidence type="ECO:0008006" key="4">
    <source>
        <dbReference type="Google" id="ProtNLM"/>
    </source>
</evidence>
<keyword evidence="3" id="KW-1185">Reference proteome</keyword>
<feature type="transmembrane region" description="Helical" evidence="1">
    <location>
        <begin position="67"/>
        <end position="90"/>
    </location>
</feature>
<feature type="transmembrane region" description="Helical" evidence="1">
    <location>
        <begin position="96"/>
        <end position="118"/>
    </location>
</feature>
<sequence>MFKRFFMVFLTLILAIAALLLAAQYPTGPNTVSFDEPVPLLLSAGMLVLLFLPPLILSFFNNMVVKIISAIYQGFIVLSFLILIPIGLIIPSFWIIANAVAGAVVSISSIIVTILVGLKKRNPAVN</sequence>
<dbReference type="EMBL" id="FOGL01000002">
    <property type="protein sequence ID" value="SER24126.1"/>
    <property type="molecule type" value="Genomic_DNA"/>
</dbReference>
<keyword evidence="1" id="KW-0472">Membrane</keyword>
<dbReference type="Proteomes" id="UP000199687">
    <property type="component" value="Unassembled WGS sequence"/>
</dbReference>
<dbReference type="AlphaFoldDB" id="A0A1H9MKB3"/>
<feature type="transmembrane region" description="Helical" evidence="1">
    <location>
        <begin position="38"/>
        <end position="60"/>
    </location>
</feature>
<protein>
    <recommendedName>
        <fullName evidence="4">Integral inner membrane protein</fullName>
    </recommendedName>
</protein>
<name>A0A1H9MKB3_9BACI</name>
<organism evidence="2 3">
    <name type="scientific">Gracilibacillus ureilyticus</name>
    <dbReference type="NCBI Taxonomy" id="531814"/>
    <lineage>
        <taxon>Bacteria</taxon>
        <taxon>Bacillati</taxon>
        <taxon>Bacillota</taxon>
        <taxon>Bacilli</taxon>
        <taxon>Bacillales</taxon>
        <taxon>Bacillaceae</taxon>
        <taxon>Gracilibacillus</taxon>
    </lineage>
</organism>
<keyword evidence="1" id="KW-0812">Transmembrane</keyword>